<accession>A0ABV7C482</accession>
<dbReference type="RefSeq" id="WP_216840565.1">
    <property type="nucleotide sequence ID" value="NZ_JAFNJS010000040.1"/>
</dbReference>
<gene>
    <name evidence="2" type="ORF">ACFOD3_29880</name>
</gene>
<evidence type="ECO:0000313" key="3">
    <source>
        <dbReference type="Proteomes" id="UP001595420"/>
    </source>
</evidence>
<reference evidence="3" key="1">
    <citation type="journal article" date="2019" name="Int. J. Syst. Evol. Microbiol.">
        <title>The Global Catalogue of Microorganisms (GCM) 10K type strain sequencing project: providing services to taxonomists for standard genome sequencing and annotation.</title>
        <authorList>
            <consortium name="The Broad Institute Genomics Platform"/>
            <consortium name="The Broad Institute Genome Sequencing Center for Infectious Disease"/>
            <person name="Wu L."/>
            <person name="Ma J."/>
        </authorList>
    </citation>
    <scope>NUCLEOTIDE SEQUENCE [LARGE SCALE GENOMIC DNA]</scope>
    <source>
        <strain evidence="3">CGMCC 1.16855</strain>
    </source>
</reference>
<sequence length="247" mass="25014">MSDFTATSTAPAPTQGGPTMTHDAALAAIRIFEDGAAWRDVATGKTEAGKLGLMAERDRLYRLAYPEPAPAAAPAHHPAFDAASAASLAALGASGLPALHDPNADGMVHAAAAAAEAPASQAVIADKLTSIAFVGAEAADLAEFRNVASTALASIGATSADTGAFVLAASEVSAAPDRFTPESAEAALRQEWGGAFDTNLQAARTALRALERRTPGLTAHLEATGLGNHPRVVAMLHKAAIRLGHAQ</sequence>
<name>A0ABV7C482_9PROT</name>
<protein>
    <submittedName>
        <fullName evidence="2">Uncharacterized protein</fullName>
    </submittedName>
</protein>
<evidence type="ECO:0000256" key="1">
    <source>
        <dbReference type="SAM" id="MobiDB-lite"/>
    </source>
</evidence>
<feature type="region of interest" description="Disordered" evidence="1">
    <location>
        <begin position="1"/>
        <end position="20"/>
    </location>
</feature>
<evidence type="ECO:0000313" key="2">
    <source>
        <dbReference type="EMBL" id="MFC3004129.1"/>
    </source>
</evidence>
<proteinExistence type="predicted"/>
<comment type="caution">
    <text evidence="2">The sequence shown here is derived from an EMBL/GenBank/DDBJ whole genome shotgun (WGS) entry which is preliminary data.</text>
</comment>
<keyword evidence="3" id="KW-1185">Reference proteome</keyword>
<dbReference type="EMBL" id="JBHRSB010000040">
    <property type="protein sequence ID" value="MFC3004129.1"/>
    <property type="molecule type" value="Genomic_DNA"/>
</dbReference>
<organism evidence="2 3">
    <name type="scientific">Falsiroseomonas tokyonensis</name>
    <dbReference type="NCBI Taxonomy" id="430521"/>
    <lineage>
        <taxon>Bacteria</taxon>
        <taxon>Pseudomonadati</taxon>
        <taxon>Pseudomonadota</taxon>
        <taxon>Alphaproteobacteria</taxon>
        <taxon>Acetobacterales</taxon>
        <taxon>Roseomonadaceae</taxon>
        <taxon>Falsiroseomonas</taxon>
    </lineage>
</organism>
<feature type="compositionally biased region" description="Polar residues" evidence="1">
    <location>
        <begin position="1"/>
        <end position="18"/>
    </location>
</feature>
<dbReference type="Proteomes" id="UP001595420">
    <property type="component" value="Unassembled WGS sequence"/>
</dbReference>